<evidence type="ECO:0000256" key="1">
    <source>
        <dbReference type="SAM" id="Phobius"/>
    </source>
</evidence>
<keyword evidence="1" id="KW-0472">Membrane</keyword>
<dbReference type="Proteomes" id="UP000469325">
    <property type="component" value="Unassembled WGS sequence"/>
</dbReference>
<keyword evidence="3" id="KW-1185">Reference proteome</keyword>
<keyword evidence="1" id="KW-1133">Transmembrane helix</keyword>
<keyword evidence="1" id="KW-0812">Transmembrane</keyword>
<name>A0A6N7X918_9ACTN</name>
<evidence type="ECO:0000313" key="3">
    <source>
        <dbReference type="Proteomes" id="UP000469325"/>
    </source>
</evidence>
<evidence type="ECO:0000313" key="2">
    <source>
        <dbReference type="EMBL" id="MST72030.1"/>
    </source>
</evidence>
<sequence length="189" mass="21390">MSQLLGTLLTSLLSIGTTLFLKDALFNKNWDKINKELEISNKLASLSDGPQSKAVGKILKLHAEERVCRYLNCVGSNESVGIKRLPDQTSAGVAAFVSSLIFIIMLAVCNGSLDVCLLMSCIIIFFLTSYIFKCMQYGKVLHLQEYINYLRKRIQYSAIRLTFQRDLELMDIYKEIFREEGKQVNDSEG</sequence>
<protein>
    <submittedName>
        <fullName evidence="2">Uncharacterized protein</fullName>
    </submittedName>
</protein>
<dbReference type="AlphaFoldDB" id="A0A6N7X918"/>
<organism evidence="2 3">
    <name type="scientific">Olsenella porci</name>
    <dbReference type="NCBI Taxonomy" id="2652279"/>
    <lineage>
        <taxon>Bacteria</taxon>
        <taxon>Bacillati</taxon>
        <taxon>Actinomycetota</taxon>
        <taxon>Coriobacteriia</taxon>
        <taxon>Coriobacteriales</taxon>
        <taxon>Atopobiaceae</taxon>
        <taxon>Olsenella</taxon>
    </lineage>
</organism>
<feature type="transmembrane region" description="Helical" evidence="1">
    <location>
        <begin position="89"/>
        <end position="108"/>
    </location>
</feature>
<feature type="transmembrane region" description="Helical" evidence="1">
    <location>
        <begin position="115"/>
        <end position="132"/>
    </location>
</feature>
<gene>
    <name evidence="2" type="ORF">FYJ68_02740</name>
</gene>
<proteinExistence type="predicted"/>
<accession>A0A6N7X918</accession>
<dbReference type="EMBL" id="VUNC01000002">
    <property type="protein sequence ID" value="MST72030.1"/>
    <property type="molecule type" value="Genomic_DNA"/>
</dbReference>
<reference evidence="2 3" key="1">
    <citation type="submission" date="2019-08" db="EMBL/GenBank/DDBJ databases">
        <title>In-depth cultivation of the pig gut microbiome towards novel bacterial diversity and tailored functional studies.</title>
        <authorList>
            <person name="Wylensek D."/>
            <person name="Hitch T.C.A."/>
            <person name="Clavel T."/>
        </authorList>
    </citation>
    <scope>NUCLEOTIDE SEQUENCE [LARGE SCALE GENOMIC DNA]</scope>
    <source>
        <strain evidence="2 3">CA-Schmier-601-WT-1</strain>
    </source>
</reference>
<comment type="caution">
    <text evidence="2">The sequence shown here is derived from an EMBL/GenBank/DDBJ whole genome shotgun (WGS) entry which is preliminary data.</text>
</comment>
<dbReference type="RefSeq" id="WP_154433796.1">
    <property type="nucleotide sequence ID" value="NZ_VUNC01000002.1"/>
</dbReference>